<keyword evidence="1" id="KW-0472">Membrane</keyword>
<feature type="transmembrane region" description="Helical" evidence="1">
    <location>
        <begin position="24"/>
        <end position="42"/>
    </location>
</feature>
<evidence type="ECO:0000256" key="1">
    <source>
        <dbReference type="SAM" id="Phobius"/>
    </source>
</evidence>
<keyword evidence="3" id="KW-1185">Reference proteome</keyword>
<accession>A0A7S6UJZ1</accession>
<evidence type="ECO:0008006" key="4">
    <source>
        <dbReference type="Google" id="ProtNLM"/>
    </source>
</evidence>
<evidence type="ECO:0000313" key="3">
    <source>
        <dbReference type="Proteomes" id="UP000593932"/>
    </source>
</evidence>
<organism evidence="2 3">
    <name type="scientific">Novilysobacter avium</name>
    <dbReference type="NCBI Taxonomy" id="2781023"/>
    <lineage>
        <taxon>Bacteria</taxon>
        <taxon>Pseudomonadati</taxon>
        <taxon>Pseudomonadota</taxon>
        <taxon>Gammaproteobacteria</taxon>
        <taxon>Lysobacterales</taxon>
        <taxon>Lysobacteraceae</taxon>
        <taxon>Novilysobacter</taxon>
    </lineage>
</organism>
<gene>
    <name evidence="2" type="ORF">INQ42_10680</name>
</gene>
<dbReference type="Proteomes" id="UP000593932">
    <property type="component" value="Chromosome"/>
</dbReference>
<evidence type="ECO:0000313" key="2">
    <source>
        <dbReference type="EMBL" id="QOW21686.1"/>
    </source>
</evidence>
<feature type="transmembrane region" description="Helical" evidence="1">
    <location>
        <begin position="80"/>
        <end position="106"/>
    </location>
</feature>
<keyword evidence="1" id="KW-0812">Transmembrane</keyword>
<proteinExistence type="predicted"/>
<reference evidence="2 3" key="1">
    <citation type="submission" date="2020-10" db="EMBL/GenBank/DDBJ databases">
        <title>complete genome sequencing of Lysobacter sp. H23M41.</title>
        <authorList>
            <person name="Bae J.-W."/>
            <person name="Lee S.-Y."/>
        </authorList>
    </citation>
    <scope>NUCLEOTIDE SEQUENCE [LARGE SCALE GENOMIC DNA]</scope>
    <source>
        <strain evidence="2 3">H23M41</strain>
    </source>
</reference>
<feature type="transmembrane region" description="Helical" evidence="1">
    <location>
        <begin position="49"/>
        <end position="68"/>
    </location>
</feature>
<dbReference type="EMBL" id="CP063657">
    <property type="protein sequence ID" value="QOW21686.1"/>
    <property type="molecule type" value="Genomic_DNA"/>
</dbReference>
<keyword evidence="1" id="KW-1133">Transmembrane helix</keyword>
<sequence>MATTPGVWAAITGGALDNKLNHHWFLFFGLVWSSLLLAVLHGPGWLSGLFSWAPMRLVGAVSFSAYLWHMPVLASPLARWFGTSVFSAWAVLAALMLVAMASFLVFERPWRELRLPAAAPAAARRQVG</sequence>
<protein>
    <recommendedName>
        <fullName evidence="4">Acyltransferase 3 domain-containing protein</fullName>
    </recommendedName>
</protein>
<name>A0A7S6UJZ1_9GAMM</name>